<accession>A0A9D5A4W5</accession>
<gene>
    <name evidence="1" type="ORF">KIW84_060227</name>
</gene>
<sequence>MMQPDTMVARAFKAKYFPCSSIFEASLGNNPSYVWRSLWKARKVLILGRRSRIVDVSKIIVMSESWLTSERKGYGIEKELLNEDVSEDGLVWSEEHCGTYSIKIGGSTNRGWCYRDCNGGFIMVGIAWDGDRYSVIEADTLTLEEAMMGAI</sequence>
<reference evidence="1 2" key="1">
    <citation type="journal article" date="2022" name="Nat. Genet.">
        <title>Improved pea reference genome and pan-genome highlight genomic features and evolutionary characteristics.</title>
        <authorList>
            <person name="Yang T."/>
            <person name="Liu R."/>
            <person name="Luo Y."/>
            <person name="Hu S."/>
            <person name="Wang D."/>
            <person name="Wang C."/>
            <person name="Pandey M.K."/>
            <person name="Ge S."/>
            <person name="Xu Q."/>
            <person name="Li N."/>
            <person name="Li G."/>
            <person name="Huang Y."/>
            <person name="Saxena R.K."/>
            <person name="Ji Y."/>
            <person name="Li M."/>
            <person name="Yan X."/>
            <person name="He Y."/>
            <person name="Liu Y."/>
            <person name="Wang X."/>
            <person name="Xiang C."/>
            <person name="Varshney R.K."/>
            <person name="Ding H."/>
            <person name="Gao S."/>
            <person name="Zong X."/>
        </authorList>
    </citation>
    <scope>NUCLEOTIDE SEQUENCE [LARGE SCALE GENOMIC DNA]</scope>
    <source>
        <strain evidence="1 2">cv. Zhongwan 6</strain>
    </source>
</reference>
<organism evidence="1 2">
    <name type="scientific">Pisum sativum</name>
    <name type="common">Garden pea</name>
    <name type="synonym">Lathyrus oleraceus</name>
    <dbReference type="NCBI Taxonomy" id="3888"/>
    <lineage>
        <taxon>Eukaryota</taxon>
        <taxon>Viridiplantae</taxon>
        <taxon>Streptophyta</taxon>
        <taxon>Embryophyta</taxon>
        <taxon>Tracheophyta</taxon>
        <taxon>Spermatophyta</taxon>
        <taxon>Magnoliopsida</taxon>
        <taxon>eudicotyledons</taxon>
        <taxon>Gunneridae</taxon>
        <taxon>Pentapetalae</taxon>
        <taxon>rosids</taxon>
        <taxon>fabids</taxon>
        <taxon>Fabales</taxon>
        <taxon>Fabaceae</taxon>
        <taxon>Papilionoideae</taxon>
        <taxon>50 kb inversion clade</taxon>
        <taxon>NPAAA clade</taxon>
        <taxon>Hologalegina</taxon>
        <taxon>IRL clade</taxon>
        <taxon>Fabeae</taxon>
        <taxon>Lathyrus</taxon>
    </lineage>
</organism>
<protein>
    <submittedName>
        <fullName evidence="1">Uncharacterized protein</fullName>
    </submittedName>
</protein>
<evidence type="ECO:0000313" key="1">
    <source>
        <dbReference type="EMBL" id="KAI5392990.1"/>
    </source>
</evidence>
<evidence type="ECO:0000313" key="2">
    <source>
        <dbReference type="Proteomes" id="UP001058974"/>
    </source>
</evidence>
<dbReference type="EMBL" id="JAMSHJ010000006">
    <property type="protein sequence ID" value="KAI5392990.1"/>
    <property type="molecule type" value="Genomic_DNA"/>
</dbReference>
<dbReference type="Gramene" id="Psat06G0022700-T1">
    <property type="protein sequence ID" value="KAI5392990.1"/>
    <property type="gene ID" value="KIW84_060227"/>
</dbReference>
<keyword evidence="2" id="KW-1185">Reference proteome</keyword>
<dbReference type="Proteomes" id="UP001058974">
    <property type="component" value="Chromosome 6"/>
</dbReference>
<comment type="caution">
    <text evidence="1">The sequence shown here is derived from an EMBL/GenBank/DDBJ whole genome shotgun (WGS) entry which is preliminary data.</text>
</comment>
<proteinExistence type="predicted"/>
<dbReference type="AlphaFoldDB" id="A0A9D5A4W5"/>
<name>A0A9D5A4W5_PEA</name>